<sequence length="256" mass="30147">MGKKRAMTSEQASYVKRQGHSDTKEFAKLIGLSDEYLNDPKAKKDVIDKSGDSYSVKSGKKKWQIFLYGKKRFENDYSFRAMNGMGQILLKCTKCFPDKRSEYLKNKQFYKNKLQLPMTALCGKLKDTNRIIAFIDKGVFNSGEVNYLAIKHENKFHVFWSRDVVDVLSKNFVVENSHARNNTQISNQKIVFKVDNKTYGEIEMRNDSEVHYREVKFWLNNPFIFKLLLRNIKEVKEYQDRILVYGNAIKKFGRWK</sequence>
<dbReference type="EMBL" id="CCXY01000231">
    <property type="protein sequence ID" value="CEG12995.1"/>
    <property type="molecule type" value="Genomic_DNA"/>
</dbReference>
<organism evidence="2">
    <name type="scientific">groundwater metagenome</name>
    <dbReference type="NCBI Taxonomy" id="717931"/>
    <lineage>
        <taxon>unclassified sequences</taxon>
        <taxon>metagenomes</taxon>
        <taxon>ecological metagenomes</taxon>
    </lineage>
</organism>
<accession>A0A098ED92</accession>
<proteinExistence type="predicted"/>
<evidence type="ECO:0000256" key="1">
    <source>
        <dbReference type="SAM" id="MobiDB-lite"/>
    </source>
</evidence>
<gene>
    <name evidence="2" type="ORF">MSIBF_A3060004</name>
</gene>
<name>A0A098ED92_9ZZZZ</name>
<protein>
    <submittedName>
        <fullName evidence="2">Uncharacterized protein</fullName>
    </submittedName>
</protein>
<evidence type="ECO:0000313" key="2">
    <source>
        <dbReference type="EMBL" id="CEG12995.1"/>
    </source>
</evidence>
<reference evidence="2" key="1">
    <citation type="submission" date="2014-09" db="EMBL/GenBank/DDBJ databases">
        <authorList>
            <person name="Probst J Alexander"/>
        </authorList>
    </citation>
    <scope>NUCLEOTIDE SEQUENCE</scope>
</reference>
<dbReference type="AlphaFoldDB" id="A0A098ED92"/>
<feature type="region of interest" description="Disordered" evidence="1">
    <location>
        <begin position="1"/>
        <end position="20"/>
    </location>
</feature>